<keyword evidence="1" id="KW-0805">Transcription regulation</keyword>
<dbReference type="SMART" id="SM00347">
    <property type="entry name" value="HTH_MARR"/>
    <property type="match status" value="1"/>
</dbReference>
<reference evidence="5" key="1">
    <citation type="submission" date="2022-03" db="EMBL/GenBank/DDBJ databases">
        <title>Identification of a novel bacterium isolated from mangrove sediments.</title>
        <authorList>
            <person name="Pan X."/>
        </authorList>
    </citation>
    <scope>NUCLEOTIDE SEQUENCE</scope>
    <source>
        <strain evidence="5">B1949</strain>
    </source>
</reference>
<dbReference type="Proteomes" id="UP001162881">
    <property type="component" value="Unassembled WGS sequence"/>
</dbReference>
<dbReference type="InterPro" id="IPR036388">
    <property type="entry name" value="WH-like_DNA-bd_sf"/>
</dbReference>
<keyword evidence="6" id="KW-1185">Reference proteome</keyword>
<dbReference type="PRINTS" id="PR00598">
    <property type="entry name" value="HTHMARR"/>
</dbReference>
<keyword evidence="2" id="KW-0238">DNA-binding</keyword>
<dbReference type="InterPro" id="IPR023187">
    <property type="entry name" value="Tscrpt_reg_MarR-type_CS"/>
</dbReference>
<evidence type="ECO:0000313" key="5">
    <source>
        <dbReference type="EMBL" id="MCJ2182600.1"/>
    </source>
</evidence>
<dbReference type="SUPFAM" id="SSF46785">
    <property type="entry name" value="Winged helix' DNA-binding domain"/>
    <property type="match status" value="1"/>
</dbReference>
<accession>A0ABT0BC22</accession>
<dbReference type="PANTHER" id="PTHR33164">
    <property type="entry name" value="TRANSCRIPTIONAL REGULATOR, MARR FAMILY"/>
    <property type="match status" value="1"/>
</dbReference>
<gene>
    <name evidence="5" type="ORF">MTR62_07830</name>
</gene>
<dbReference type="EMBL" id="JALHLF010000021">
    <property type="protein sequence ID" value="MCJ2182600.1"/>
    <property type="molecule type" value="Genomic_DNA"/>
</dbReference>
<feature type="domain" description="HTH marR-type" evidence="4">
    <location>
        <begin position="1"/>
        <end position="151"/>
    </location>
</feature>
<dbReference type="PROSITE" id="PS01117">
    <property type="entry name" value="HTH_MARR_1"/>
    <property type="match status" value="1"/>
</dbReference>
<dbReference type="Pfam" id="PF01047">
    <property type="entry name" value="MarR"/>
    <property type="match status" value="1"/>
</dbReference>
<evidence type="ECO:0000259" key="4">
    <source>
        <dbReference type="PROSITE" id="PS50995"/>
    </source>
</evidence>
<evidence type="ECO:0000313" key="6">
    <source>
        <dbReference type="Proteomes" id="UP001162881"/>
    </source>
</evidence>
<evidence type="ECO:0000256" key="2">
    <source>
        <dbReference type="ARBA" id="ARBA00023125"/>
    </source>
</evidence>
<comment type="caution">
    <text evidence="5">The sequence shown here is derived from an EMBL/GenBank/DDBJ whole genome shotgun (WGS) entry which is preliminary data.</text>
</comment>
<dbReference type="RefSeq" id="WP_244018698.1">
    <property type="nucleotide sequence ID" value="NZ_JALHLF010000021.1"/>
</dbReference>
<organism evidence="5 6">
    <name type="scientific">Novosphingobium organovorum</name>
    <dbReference type="NCBI Taxonomy" id="2930092"/>
    <lineage>
        <taxon>Bacteria</taxon>
        <taxon>Pseudomonadati</taxon>
        <taxon>Pseudomonadota</taxon>
        <taxon>Alphaproteobacteria</taxon>
        <taxon>Sphingomonadales</taxon>
        <taxon>Sphingomonadaceae</taxon>
        <taxon>Novosphingobium</taxon>
    </lineage>
</organism>
<keyword evidence="3" id="KW-0804">Transcription</keyword>
<sequence>MDMDSGLYTSLQRGRTAGFLTSWAARLYTREMDAHLAQAGIGAACLPVLLALAPRGEEPAPALTQRDLARIACVEQPTMANTLGRMERDGWITRTAHPGDRRAALVRLTPQACAHVPALEHAASAINARALAGLTMTETVQLRDLMLRVIANLDAS</sequence>
<dbReference type="PANTHER" id="PTHR33164:SF13">
    <property type="entry name" value="4-HYDROXYPHENYLACETATE CATABOLISM PROTEIN"/>
    <property type="match status" value="1"/>
</dbReference>
<dbReference type="InterPro" id="IPR036390">
    <property type="entry name" value="WH_DNA-bd_sf"/>
</dbReference>
<evidence type="ECO:0000256" key="1">
    <source>
        <dbReference type="ARBA" id="ARBA00023015"/>
    </source>
</evidence>
<protein>
    <submittedName>
        <fullName evidence="5">MarR family transcriptional regulator</fullName>
    </submittedName>
</protein>
<evidence type="ECO:0000256" key="3">
    <source>
        <dbReference type="ARBA" id="ARBA00023163"/>
    </source>
</evidence>
<dbReference type="Gene3D" id="1.10.10.10">
    <property type="entry name" value="Winged helix-like DNA-binding domain superfamily/Winged helix DNA-binding domain"/>
    <property type="match status" value="1"/>
</dbReference>
<proteinExistence type="predicted"/>
<dbReference type="InterPro" id="IPR039422">
    <property type="entry name" value="MarR/SlyA-like"/>
</dbReference>
<name>A0ABT0BC22_9SPHN</name>
<dbReference type="InterPro" id="IPR000835">
    <property type="entry name" value="HTH_MarR-typ"/>
</dbReference>
<dbReference type="PROSITE" id="PS50995">
    <property type="entry name" value="HTH_MARR_2"/>
    <property type="match status" value="1"/>
</dbReference>